<reference evidence="3" key="1">
    <citation type="submission" date="2022-11" db="UniProtKB">
        <authorList>
            <consortium name="WormBaseParasite"/>
        </authorList>
    </citation>
    <scope>IDENTIFICATION</scope>
</reference>
<dbReference type="AlphaFoldDB" id="A0A915J051"/>
<evidence type="ECO:0000313" key="2">
    <source>
        <dbReference type="Proteomes" id="UP000887565"/>
    </source>
</evidence>
<feature type="compositionally biased region" description="Polar residues" evidence="1">
    <location>
        <begin position="238"/>
        <end position="257"/>
    </location>
</feature>
<dbReference type="Proteomes" id="UP000887565">
    <property type="component" value="Unplaced"/>
</dbReference>
<feature type="compositionally biased region" description="Polar residues" evidence="1">
    <location>
        <begin position="327"/>
        <end position="346"/>
    </location>
</feature>
<evidence type="ECO:0000313" key="3">
    <source>
        <dbReference type="WBParaSite" id="nRc.2.0.1.t19067-RA"/>
    </source>
</evidence>
<feature type="compositionally biased region" description="Low complexity" evidence="1">
    <location>
        <begin position="312"/>
        <end position="326"/>
    </location>
</feature>
<protein>
    <submittedName>
        <fullName evidence="3">Uncharacterized protein</fullName>
    </submittedName>
</protein>
<proteinExistence type="predicted"/>
<evidence type="ECO:0000256" key="1">
    <source>
        <dbReference type="SAM" id="MobiDB-lite"/>
    </source>
</evidence>
<organism evidence="2 3">
    <name type="scientific">Romanomermis culicivorax</name>
    <name type="common">Nematode worm</name>
    <dbReference type="NCBI Taxonomy" id="13658"/>
    <lineage>
        <taxon>Eukaryota</taxon>
        <taxon>Metazoa</taxon>
        <taxon>Ecdysozoa</taxon>
        <taxon>Nematoda</taxon>
        <taxon>Enoplea</taxon>
        <taxon>Dorylaimia</taxon>
        <taxon>Mermithida</taxon>
        <taxon>Mermithoidea</taxon>
        <taxon>Mermithidae</taxon>
        <taxon>Romanomermis</taxon>
    </lineage>
</organism>
<dbReference type="WBParaSite" id="nRc.2.0.1.t19067-RA">
    <property type="protein sequence ID" value="nRc.2.0.1.t19067-RA"/>
    <property type="gene ID" value="nRc.2.0.1.g19067"/>
</dbReference>
<keyword evidence="2" id="KW-1185">Reference proteome</keyword>
<name>A0A915J051_ROMCU</name>
<feature type="compositionally biased region" description="Basic and acidic residues" evidence="1">
    <location>
        <begin position="265"/>
        <end position="276"/>
    </location>
</feature>
<feature type="compositionally biased region" description="Basic and acidic residues" evidence="1">
    <location>
        <begin position="208"/>
        <end position="237"/>
    </location>
</feature>
<accession>A0A915J051</accession>
<sequence>MEPSDEELLYTPIFDLNIGKLPSSTDVSALPMLAVPSNITATAMQITDFLKLTLDEISNFALAPMDESTHIQPATIDSEMTKTTDRMLTDIPKESTLDQSRSMDVVPIEPATTMPAMVSIVDRRIYLATPAVLPGPLIIATVATARYNAPVRFSQHIISDSQWNALNAVLTAYHFPPPPPGMLSPKHYWMDMRDEPRTKRMPPPSTSRTEHSKRPSERTTRRCEQREKQKTREEDGKSSQTTSTALPKPTSTKTAVQAKQPPPAHKLDRHCSGHDPLHRDAEIQKCMEALKNLWKDVFKASLPRLPPMDVEPATSSATSIPPTATSQLPTALTSARKTTVTHTTSLPRKAPTLAQSTVQAQQQLVIATRLVLGVALPPSSAPTVEL</sequence>
<feature type="region of interest" description="Disordered" evidence="1">
    <location>
        <begin position="310"/>
        <end position="353"/>
    </location>
</feature>
<feature type="region of interest" description="Disordered" evidence="1">
    <location>
        <begin position="194"/>
        <end position="276"/>
    </location>
</feature>